<dbReference type="SMR" id="A0A034WXV7"/>
<evidence type="ECO:0000313" key="3">
    <source>
        <dbReference type="EMBL" id="NOV40871.1"/>
    </source>
</evidence>
<evidence type="ECO:0000256" key="1">
    <source>
        <dbReference type="SAM" id="SignalP"/>
    </source>
</evidence>
<dbReference type="EMBL" id="GHWJ01008134">
    <property type="protein sequence ID" value="NOV40871.1"/>
    <property type="molecule type" value="Transcribed_RNA"/>
</dbReference>
<feature type="chain" id="PRO_5035982996" evidence="1">
    <location>
        <begin position="25"/>
        <end position="186"/>
    </location>
</feature>
<reference evidence="2" key="1">
    <citation type="journal article" date="2014" name="PLoS ONE">
        <title>Proteomic Analysis of Cattle Tick Rhipicephalus (Boophilus) microplus Saliva: A Comparison between Partially and Fully Engorged Females.</title>
        <authorList>
            <person name="Tirloni L."/>
            <person name="Reck J."/>
            <person name="Terra R.M."/>
            <person name="Martins J.R."/>
            <person name="Mulenga A."/>
            <person name="Sherman N.E."/>
            <person name="Fox J.W."/>
            <person name="Yates J.R.III."/>
            <person name="Termignoni C."/>
            <person name="Pinto A.F."/>
            <person name="da Silva Vaz I.Jr."/>
        </authorList>
    </citation>
    <scope>NUCLEOTIDE SEQUENCE</scope>
</reference>
<organism evidence="2">
    <name type="scientific">Rhipicephalus microplus</name>
    <name type="common">Cattle tick</name>
    <name type="synonym">Boophilus microplus</name>
    <dbReference type="NCBI Taxonomy" id="6941"/>
    <lineage>
        <taxon>Eukaryota</taxon>
        <taxon>Metazoa</taxon>
        <taxon>Ecdysozoa</taxon>
        <taxon>Arthropoda</taxon>
        <taxon>Chelicerata</taxon>
        <taxon>Arachnida</taxon>
        <taxon>Acari</taxon>
        <taxon>Parasitiformes</taxon>
        <taxon>Ixodida</taxon>
        <taxon>Ixodoidea</taxon>
        <taxon>Ixodidae</taxon>
        <taxon>Rhipicephalinae</taxon>
        <taxon>Rhipicephalus</taxon>
        <taxon>Boophilus</taxon>
    </lineage>
</organism>
<dbReference type="GO" id="GO:0030682">
    <property type="term" value="P:symbiont-mediated perturbation of host defenses"/>
    <property type="evidence" value="ECO:0007669"/>
    <property type="project" value="InterPro"/>
</dbReference>
<proteinExistence type="predicted"/>
<accession>A0A034WXV7</accession>
<feature type="signal peptide" evidence="1">
    <location>
        <begin position="1"/>
        <end position="24"/>
    </location>
</feature>
<dbReference type="Pfam" id="PF02098">
    <property type="entry name" value="His_binding"/>
    <property type="match status" value="1"/>
</dbReference>
<dbReference type="SUPFAM" id="SSF50814">
    <property type="entry name" value="Lipocalins"/>
    <property type="match status" value="1"/>
</dbReference>
<dbReference type="AlphaFoldDB" id="A0A034WXV7"/>
<sequence>MRAAIPSLLVVGVVLWLDAPLAQGEAKHRLQHNVTDAFKMFRNSPVAVAMFDTDNDGDLDCLTTVRSNFDEEGHKATYTWLLPGVNGHERRNVTFDLREGPSPDKTVFTPEDGDGSEQIANFIYSDNERCTVLEIPYKNVQECILWMNPKDLKAVPQHCLDYYEDNCDMQNPAYDEESCGPLISNL</sequence>
<dbReference type="VEuPathDB" id="VectorBase:LOC119178133"/>
<dbReference type="OrthoDB" id="6491679at2759"/>
<keyword evidence="1" id="KW-0732">Signal</keyword>
<dbReference type="GO" id="GO:0043176">
    <property type="term" value="F:amine binding"/>
    <property type="evidence" value="ECO:0007669"/>
    <property type="project" value="InterPro"/>
</dbReference>
<dbReference type="Gene3D" id="2.40.128.20">
    <property type="match status" value="1"/>
</dbReference>
<dbReference type="InterPro" id="IPR012674">
    <property type="entry name" value="Calycin"/>
</dbReference>
<evidence type="ECO:0000313" key="2">
    <source>
        <dbReference type="EMBL" id="JAC59060.1"/>
    </source>
</evidence>
<name>A0A034WXV7_RHIMP</name>
<protein>
    <submittedName>
        <fullName evidence="2">Lipocalin 2</fullName>
    </submittedName>
    <submittedName>
        <fullName evidence="3">Putative lipocalin-5 1</fullName>
    </submittedName>
</protein>
<dbReference type="InterPro" id="IPR002970">
    <property type="entry name" value="Tick_his-bd"/>
</dbReference>
<dbReference type="EMBL" id="GBBR01000002">
    <property type="protein sequence ID" value="JAC59060.1"/>
    <property type="molecule type" value="Transcribed_RNA"/>
</dbReference>
<reference evidence="3" key="2">
    <citation type="submission" date="2019-09" db="EMBL/GenBank/DDBJ databases">
        <title>Organ-specific transcriptomic study of the physiology of the cattle tick, Rhipicephalus microplus.</title>
        <authorList>
            <person name="Tirloni L."/>
            <person name="Braz G."/>
            <person name="Gandara A.C.P."/>
            <person name="Sabadin G.A."/>
            <person name="da Silva R.M."/>
            <person name="Guizzo M.G."/>
            <person name="Machado J.A."/>
            <person name="Costa E.P."/>
            <person name="Gomes H.F."/>
            <person name="Moraes J."/>
            <person name="Mota M.B.S."/>
            <person name="Mesquita R.D."/>
            <person name="Alvarenga P.H."/>
            <person name="Alves F."/>
            <person name="Seixas A."/>
            <person name="da Fonseca R.N."/>
            <person name="Fogaca A."/>
            <person name="Logullo C."/>
            <person name="Tanaka A."/>
            <person name="Daffre S."/>
            <person name="Termignoni C."/>
            <person name="Vaz I.S.Jr."/>
            <person name="Oliveira P.L."/>
            <person name="Ribeiro J.M."/>
        </authorList>
    </citation>
    <scope>NUCLEOTIDE SEQUENCE</scope>
    <source>
        <strain evidence="3">Porto Alegre</strain>
    </source>
</reference>